<evidence type="ECO:0000259" key="2">
    <source>
        <dbReference type="Pfam" id="PF16655"/>
    </source>
</evidence>
<accession>A0A8J6Y5F9</accession>
<reference evidence="3 4" key="1">
    <citation type="submission" date="2020-08" db="EMBL/GenBank/DDBJ databases">
        <title>Acidobacteriota in marine sediments use diverse sulfur dissimilation pathways.</title>
        <authorList>
            <person name="Wasmund K."/>
        </authorList>
    </citation>
    <scope>NUCLEOTIDE SEQUENCE [LARGE SCALE GENOMIC DNA]</scope>
    <source>
        <strain evidence="3">MAG AM3-A</strain>
    </source>
</reference>
<dbReference type="Gene3D" id="2.60.40.380">
    <property type="entry name" value="Purple acid phosphatase-like, N-terminal"/>
    <property type="match status" value="1"/>
</dbReference>
<feature type="chain" id="PRO_5035293611" evidence="1">
    <location>
        <begin position="29"/>
        <end position="158"/>
    </location>
</feature>
<dbReference type="InterPro" id="IPR032093">
    <property type="entry name" value="PhoD_N"/>
</dbReference>
<dbReference type="Proteomes" id="UP000598633">
    <property type="component" value="Unassembled WGS sequence"/>
</dbReference>
<dbReference type="EMBL" id="JACXWA010000097">
    <property type="protein sequence ID" value="MBD3870855.1"/>
    <property type="molecule type" value="Genomic_DNA"/>
</dbReference>
<comment type="caution">
    <text evidence="3">The sequence shown here is derived from an EMBL/GenBank/DDBJ whole genome shotgun (WGS) entry which is preliminary data.</text>
</comment>
<proteinExistence type="predicted"/>
<dbReference type="AlphaFoldDB" id="A0A8J6Y5F9"/>
<feature type="non-terminal residue" evidence="3">
    <location>
        <position position="158"/>
    </location>
</feature>
<dbReference type="Pfam" id="PF16655">
    <property type="entry name" value="PhoD_N"/>
    <property type="match status" value="1"/>
</dbReference>
<evidence type="ECO:0000256" key="1">
    <source>
        <dbReference type="SAM" id="SignalP"/>
    </source>
</evidence>
<feature type="signal peptide" evidence="1">
    <location>
        <begin position="1"/>
        <end position="28"/>
    </location>
</feature>
<organism evidence="3 4">
    <name type="scientific">Candidatus Sulfomarinibacter kjeldsenii</name>
    <dbReference type="NCBI Taxonomy" id="2885994"/>
    <lineage>
        <taxon>Bacteria</taxon>
        <taxon>Pseudomonadati</taxon>
        <taxon>Acidobacteriota</taxon>
        <taxon>Thermoanaerobaculia</taxon>
        <taxon>Thermoanaerobaculales</taxon>
        <taxon>Candidatus Sulfomarinibacteraceae</taxon>
        <taxon>Candidatus Sulfomarinibacter</taxon>
    </lineage>
</organism>
<dbReference type="InterPro" id="IPR052900">
    <property type="entry name" value="Phospholipid_Metab_Enz"/>
</dbReference>
<protein>
    <submittedName>
        <fullName evidence="3">PhoD-like phosphatase N-terminal domain-containing protein</fullName>
    </submittedName>
</protein>
<evidence type="ECO:0000313" key="4">
    <source>
        <dbReference type="Proteomes" id="UP000598633"/>
    </source>
</evidence>
<dbReference type="InterPro" id="IPR003961">
    <property type="entry name" value="FN3_dom"/>
</dbReference>
<name>A0A8J6Y5F9_9BACT</name>
<dbReference type="CDD" id="cd00063">
    <property type="entry name" value="FN3"/>
    <property type="match status" value="1"/>
</dbReference>
<dbReference type="PANTHER" id="PTHR43606:SF2">
    <property type="entry name" value="ALKALINE PHOSPHATASE FAMILY PROTEIN (AFU_ORTHOLOGUE AFUA_5G03860)"/>
    <property type="match status" value="1"/>
</dbReference>
<dbReference type="SUPFAM" id="SSF49363">
    <property type="entry name" value="Purple acid phosphatase, N-terminal domain"/>
    <property type="match status" value="1"/>
</dbReference>
<keyword evidence="1" id="KW-0732">Signal</keyword>
<feature type="domain" description="Phospholipase D N-terminal" evidence="2">
    <location>
        <begin position="43"/>
        <end position="114"/>
    </location>
</feature>
<evidence type="ECO:0000313" key="3">
    <source>
        <dbReference type="EMBL" id="MBD3870855.1"/>
    </source>
</evidence>
<dbReference type="PANTHER" id="PTHR43606">
    <property type="entry name" value="PHOSPHATASE, PUTATIVE (AFU_ORTHOLOGUE AFUA_6G08710)-RELATED"/>
    <property type="match status" value="1"/>
</dbReference>
<dbReference type="InterPro" id="IPR008963">
    <property type="entry name" value="Purple_acid_Pase-like_N"/>
</dbReference>
<sequence>MRARSNLLRASIPFLLICIFLTSGTATAARDDDGYPRLMQGPMVGAVTPTQVKIWARTTGEYSVSIEYATNFEMRSATTSEPVAAKKADDYVVVVELDGLEPATEYFYRILVNGEGDKYLKEYPAFRFTTAPPPGTATTFRVAFGSCPKFQDDRVQPI</sequence>
<gene>
    <name evidence="3" type="ORF">IFJ97_05790</name>
</gene>
<dbReference type="GO" id="GO:0003993">
    <property type="term" value="F:acid phosphatase activity"/>
    <property type="evidence" value="ECO:0007669"/>
    <property type="project" value="InterPro"/>
</dbReference>
<dbReference type="GO" id="GO:0046872">
    <property type="term" value="F:metal ion binding"/>
    <property type="evidence" value="ECO:0007669"/>
    <property type="project" value="InterPro"/>
</dbReference>